<feature type="transmembrane region" description="Helical" evidence="6">
    <location>
        <begin position="412"/>
        <end position="430"/>
    </location>
</feature>
<feature type="transmembrane region" description="Helical" evidence="6">
    <location>
        <begin position="12"/>
        <end position="34"/>
    </location>
</feature>
<dbReference type="PANTHER" id="PTHR31645:SF0">
    <property type="entry name" value="OLIGOPEPTIDE TRANSPORTER YGL114W-RELATED"/>
    <property type="match status" value="1"/>
</dbReference>
<feature type="transmembrane region" description="Helical" evidence="6">
    <location>
        <begin position="40"/>
        <end position="60"/>
    </location>
</feature>
<evidence type="ECO:0000256" key="4">
    <source>
        <dbReference type="ARBA" id="ARBA00022989"/>
    </source>
</evidence>
<feature type="transmembrane region" description="Helical" evidence="6">
    <location>
        <begin position="509"/>
        <end position="527"/>
    </location>
</feature>
<dbReference type="Pfam" id="PF03169">
    <property type="entry name" value="OPT"/>
    <property type="match status" value="1"/>
</dbReference>
<keyword evidence="2" id="KW-0813">Transport</keyword>
<dbReference type="InterPro" id="IPR045035">
    <property type="entry name" value="YSL-like"/>
</dbReference>
<dbReference type="Proteomes" id="UP000013201">
    <property type="component" value="Unassembled WGS sequence"/>
</dbReference>
<feature type="transmembrane region" description="Helical" evidence="6">
    <location>
        <begin position="348"/>
        <end position="374"/>
    </location>
</feature>
<feature type="transmembrane region" description="Helical" evidence="6">
    <location>
        <begin position="72"/>
        <end position="95"/>
    </location>
</feature>
<gene>
    <name evidence="7" type="ORF">EBBID32_45010</name>
</gene>
<feature type="transmembrane region" description="Helical" evidence="6">
    <location>
        <begin position="204"/>
        <end position="229"/>
    </location>
</feature>
<comment type="caution">
    <text evidence="7">The sequence shown here is derived from an EMBL/GenBank/DDBJ whole genome shotgun (WGS) entry which is preliminary data.</text>
</comment>
<keyword evidence="5 6" id="KW-0472">Membrane</keyword>
<feature type="transmembrane region" description="Helical" evidence="6">
    <location>
        <begin position="589"/>
        <end position="610"/>
    </location>
</feature>
<evidence type="ECO:0000256" key="2">
    <source>
        <dbReference type="ARBA" id="ARBA00022448"/>
    </source>
</evidence>
<evidence type="ECO:0000256" key="3">
    <source>
        <dbReference type="ARBA" id="ARBA00022692"/>
    </source>
</evidence>
<dbReference type="PANTHER" id="PTHR31645">
    <property type="entry name" value="OLIGOPEPTIDE TRANSPORTER YGL114W-RELATED"/>
    <property type="match status" value="1"/>
</dbReference>
<comment type="subcellular location">
    <subcellularLocation>
        <location evidence="1">Membrane</location>
        <topology evidence="1">Multi-pass membrane protein</topology>
    </subcellularLocation>
</comment>
<dbReference type="NCBIfam" id="TIGR00733">
    <property type="entry name" value="OPT family oligopeptide transporter"/>
    <property type="match status" value="1"/>
</dbReference>
<accession>N1MSG3</accession>
<evidence type="ECO:0000313" key="8">
    <source>
        <dbReference type="Proteomes" id="UP000013201"/>
    </source>
</evidence>
<keyword evidence="3 6" id="KW-0812">Transmembrane</keyword>
<name>N1MSG3_9SPHN</name>
<dbReference type="GO" id="GO:0035673">
    <property type="term" value="F:oligopeptide transmembrane transporter activity"/>
    <property type="evidence" value="ECO:0007669"/>
    <property type="project" value="InterPro"/>
</dbReference>
<feature type="transmembrane region" description="Helical" evidence="6">
    <location>
        <begin position="622"/>
        <end position="642"/>
    </location>
</feature>
<dbReference type="GO" id="GO:0016020">
    <property type="term" value="C:membrane"/>
    <property type="evidence" value="ECO:0007669"/>
    <property type="project" value="UniProtKB-SubCell"/>
</dbReference>
<reference evidence="7 8" key="1">
    <citation type="submission" date="2013-03" db="EMBL/GenBank/DDBJ databases">
        <authorList>
            <person name="Le V."/>
        </authorList>
    </citation>
    <scope>NUCLEOTIDE SEQUENCE [LARGE SCALE GENOMIC DNA]</scope>
    <source>
        <strain evidence="7 8">BiD32</strain>
    </source>
</reference>
<evidence type="ECO:0000256" key="6">
    <source>
        <dbReference type="SAM" id="Phobius"/>
    </source>
</evidence>
<feature type="transmembrane region" description="Helical" evidence="6">
    <location>
        <begin position="101"/>
        <end position="120"/>
    </location>
</feature>
<proteinExistence type="predicted"/>
<reference evidence="8" key="2">
    <citation type="submission" date="2013-04" db="EMBL/GenBank/DDBJ databases">
        <title>Bisphenol A degrading Sphingobium sp. strain BiD32.</title>
        <authorList>
            <person name="Nielsen J.L."/>
            <person name="Zhou N.A."/>
            <person name="Kjeldal H."/>
        </authorList>
    </citation>
    <scope>NUCLEOTIDE SEQUENCE [LARGE SCALE GENOMIC DNA]</scope>
    <source>
        <strain evidence="8">BiD32</strain>
    </source>
</reference>
<feature type="transmembrane region" description="Helical" evidence="6">
    <location>
        <begin position="547"/>
        <end position="568"/>
    </location>
</feature>
<evidence type="ECO:0000256" key="1">
    <source>
        <dbReference type="ARBA" id="ARBA00004141"/>
    </source>
</evidence>
<feature type="transmembrane region" description="Helical" evidence="6">
    <location>
        <begin position="161"/>
        <end position="184"/>
    </location>
</feature>
<feature type="transmembrane region" description="Helical" evidence="6">
    <location>
        <begin position="450"/>
        <end position="469"/>
    </location>
</feature>
<evidence type="ECO:0000256" key="5">
    <source>
        <dbReference type="ARBA" id="ARBA00023136"/>
    </source>
</evidence>
<feature type="transmembrane region" description="Helical" evidence="6">
    <location>
        <begin position="262"/>
        <end position="284"/>
    </location>
</feature>
<keyword evidence="4 6" id="KW-1133">Transmembrane helix</keyword>
<organism evidence="7 8">
    <name type="scientific">Sphingobium indicum BiD32</name>
    <dbReference type="NCBI Taxonomy" id="1301087"/>
    <lineage>
        <taxon>Bacteria</taxon>
        <taxon>Pseudomonadati</taxon>
        <taxon>Pseudomonadota</taxon>
        <taxon>Alphaproteobacteria</taxon>
        <taxon>Sphingomonadales</taxon>
        <taxon>Sphingomonadaceae</taxon>
        <taxon>Sphingobium</taxon>
    </lineage>
</organism>
<dbReference type="NCBIfam" id="TIGR00728">
    <property type="entry name" value="OPT_sfam"/>
    <property type="match status" value="1"/>
</dbReference>
<dbReference type="EMBL" id="CAVK010000250">
    <property type="protein sequence ID" value="CCW20130.1"/>
    <property type="molecule type" value="Genomic_DNA"/>
</dbReference>
<dbReference type="InterPro" id="IPR004813">
    <property type="entry name" value="OPT"/>
</dbReference>
<dbReference type="AlphaFoldDB" id="N1MSG3"/>
<keyword evidence="8" id="KW-1185">Reference proteome</keyword>
<evidence type="ECO:0000313" key="7">
    <source>
        <dbReference type="EMBL" id="CCW20130.1"/>
    </source>
</evidence>
<sequence>MEKAQASAMAELTLRGVILGALITLIFTAANVYLGLKIGLTFATSIPAAVISMAVLRLFATGTILENNIVQTIASAAGTLSAIIFVLPGLVIIGWWQGFPYWLSACTIALGGILGVMYSVPLRRALVTGSDLPYPEGVAAAEVLKVGAGSRLGEEENKRGLSAILLSALAAAAFSIVAKTKLLAEEAATFFKFGTGATSMSTSFSMALIGVGHLVGLSVGVAMFVGLLISWVGIVPYLTTPVPAGADLADLVGTTFRMKARFIGAGTIGVAAIWTLLKILGPIISGIRSALVANATRKAGNAGLLELTERDLPIGIVGGTIIASMLPIGVLLWIFAQGGPIAANPIPVIALTLAYVLVAGIVIASVCGYMAGLIGASNSPISGVGILAVLGASLMLAAIYGSGGDPDRAQALVAYALFTTAIVFGIATISNDNLQDLKTGQLVGATPWKQQIALILGVLFGALVIPPVLDLLNSAFGFAGAPGAGPNALPAPQAALISALAKGVLGGDLDWGLIGIGAGIGAVVVLVDELLGKAGKLRLPPLAVGMGIYLPMALTLLIPVGAVIGHLYNRWALRQSHPEFAERMGVLMATGFIVGESLFGVAFAGIVAATDSDAPLALVGESHWAVPLSILIFALVIGGLYAKLRRWASAPLS</sequence>
<dbReference type="InterPro" id="IPR004814">
    <property type="entry name" value="Oligopep_transpt"/>
</dbReference>
<feature type="transmembrane region" description="Helical" evidence="6">
    <location>
        <begin position="314"/>
        <end position="336"/>
    </location>
</feature>
<protein>
    <submittedName>
        <fullName evidence="7">Oligopeptide transporter</fullName>
    </submittedName>
</protein>
<feature type="transmembrane region" description="Helical" evidence="6">
    <location>
        <begin position="380"/>
        <end position="400"/>
    </location>
</feature>